<comment type="function">
    <text evidence="13">Participates actively in the response to hyperosmotic and heat shock by preventing the aggregation of stress-denatured proteins and by disaggregating proteins, also in an autonomous, DnaK-independent fashion. Unfolded proteins bind initially to DnaJ; upon interaction with the DnaJ-bound protein, DnaK hydrolyzes its bound ATP, resulting in the formation of a stable complex. GrpE releases ADP from DnaK; ATP binding to DnaK triggers the release of the substrate protein, thus completing the reaction cycle. Several rounds of ATP-dependent interactions between DnaJ, DnaK and GrpE are required for fully efficient folding. Also involved, together with DnaK and GrpE, in the DNA replication of plasmids through activation of initiation proteins.</text>
</comment>
<evidence type="ECO:0000256" key="6">
    <source>
        <dbReference type="ARBA" id="ARBA00022737"/>
    </source>
</evidence>
<dbReference type="PANTHER" id="PTHR43096:SF48">
    <property type="entry name" value="CHAPERONE PROTEIN DNAJ"/>
    <property type="match status" value="1"/>
</dbReference>
<keyword evidence="9 13" id="KW-0346">Stress response</keyword>
<dbReference type="InterPro" id="IPR036869">
    <property type="entry name" value="J_dom_sf"/>
</dbReference>
<dbReference type="OrthoDB" id="9779889at2"/>
<dbReference type="InterPro" id="IPR001305">
    <property type="entry name" value="HSP_DnaJ_Cys-rich_dom"/>
</dbReference>
<dbReference type="SMART" id="SM00271">
    <property type="entry name" value="DnaJ"/>
    <property type="match status" value="1"/>
</dbReference>
<keyword evidence="4 13" id="KW-0235">DNA replication</keyword>
<dbReference type="CDD" id="cd10719">
    <property type="entry name" value="DnaJ_zf"/>
    <property type="match status" value="1"/>
</dbReference>
<dbReference type="NCBIfam" id="NF008035">
    <property type="entry name" value="PRK10767.1"/>
    <property type="match status" value="1"/>
</dbReference>
<feature type="zinc finger region" description="CR-type" evidence="14">
    <location>
        <begin position="142"/>
        <end position="224"/>
    </location>
</feature>
<dbReference type="GO" id="GO:0005737">
    <property type="term" value="C:cytoplasm"/>
    <property type="evidence" value="ECO:0007669"/>
    <property type="project" value="UniProtKB-SubCell"/>
</dbReference>
<dbReference type="GO" id="GO:0031072">
    <property type="term" value="F:heat shock protein binding"/>
    <property type="evidence" value="ECO:0007669"/>
    <property type="project" value="InterPro"/>
</dbReference>
<dbReference type="InterPro" id="IPR002939">
    <property type="entry name" value="DnaJ_C"/>
</dbReference>
<sequence>MADKRDYYDVLGVSRDASDSEIKKAYRKLSKKYHPDINKEAGAEEKFKEIAEAYEVLSDDQKRAAYDQYGHASTDPNFGAGFGGFGGFGGFNTGSSQFTGFEDIFDSFFGGGGRSRQRANAPSKGADLQYRLNISFEDAIFGTEKTIKYHRQEECHTCHGTGAKEGTSPVTCSRCHGSGAVQVEQNTPFGRVMTQTVCPVCQGTGKEIKEKCETCHGSGIESKEHSVKVSVPAGVEDGQQLRLSGQGEAGKNGGPYGDLYVVFVVEPSKEFVREGTEIYYSLPISFVQAALGDEVKVPTVHGAVKLKIPAGTQTGTSFRLRGKGASNIRGTRTGDQHVEVTIVTPKQLNKRERELYEALAKESGKEIKKDDHSFFGRMKDMFDSE</sequence>
<dbReference type="AlphaFoldDB" id="A0A1H8Z4R2"/>
<dbReference type="NCBIfam" id="NF010873">
    <property type="entry name" value="PRK14280.1"/>
    <property type="match status" value="1"/>
</dbReference>
<keyword evidence="18" id="KW-1185">Reference proteome</keyword>
<dbReference type="InterPro" id="IPR012724">
    <property type="entry name" value="DnaJ"/>
</dbReference>
<evidence type="ECO:0000256" key="13">
    <source>
        <dbReference type="HAMAP-Rule" id="MF_01152"/>
    </source>
</evidence>
<evidence type="ECO:0000259" key="15">
    <source>
        <dbReference type="PROSITE" id="PS50076"/>
    </source>
</evidence>
<dbReference type="GO" id="GO:0009408">
    <property type="term" value="P:response to heat"/>
    <property type="evidence" value="ECO:0007669"/>
    <property type="project" value="InterPro"/>
</dbReference>
<dbReference type="Gene3D" id="2.10.230.10">
    <property type="entry name" value="Heat shock protein DnaJ, cysteine-rich domain"/>
    <property type="match status" value="1"/>
</dbReference>
<keyword evidence="10 13" id="KW-0143">Chaperone</keyword>
<dbReference type="InterPro" id="IPR018253">
    <property type="entry name" value="DnaJ_domain_CS"/>
</dbReference>
<dbReference type="Pfam" id="PF00226">
    <property type="entry name" value="DnaJ"/>
    <property type="match status" value="1"/>
</dbReference>
<evidence type="ECO:0000256" key="7">
    <source>
        <dbReference type="ARBA" id="ARBA00022771"/>
    </source>
</evidence>
<dbReference type="PROSITE" id="PS50076">
    <property type="entry name" value="DNAJ_2"/>
    <property type="match status" value="1"/>
</dbReference>
<comment type="similarity">
    <text evidence="11 13">Belongs to the DnaJ family.</text>
</comment>
<feature type="binding site" evidence="13">
    <location>
        <position position="198"/>
    </location>
    <ligand>
        <name>Zn(2+)</name>
        <dbReference type="ChEBI" id="CHEBI:29105"/>
        <label>2</label>
    </ligand>
</feature>
<evidence type="ECO:0000256" key="10">
    <source>
        <dbReference type="ARBA" id="ARBA00023186"/>
    </source>
</evidence>
<feature type="repeat" description="CXXCXGXG motif" evidence="13">
    <location>
        <begin position="155"/>
        <end position="162"/>
    </location>
</feature>
<name>A0A1H8Z4R2_9LACT</name>
<evidence type="ECO:0000256" key="4">
    <source>
        <dbReference type="ARBA" id="ARBA00022705"/>
    </source>
</evidence>
<dbReference type="CDD" id="cd10747">
    <property type="entry name" value="DnaJ_C"/>
    <property type="match status" value="1"/>
</dbReference>
<evidence type="ECO:0000259" key="16">
    <source>
        <dbReference type="PROSITE" id="PS51188"/>
    </source>
</evidence>
<feature type="binding site" evidence="13">
    <location>
        <position position="215"/>
    </location>
    <ligand>
        <name>Zn(2+)</name>
        <dbReference type="ChEBI" id="CHEBI:29105"/>
        <label>1</label>
    </ligand>
</feature>
<dbReference type="SUPFAM" id="SSF49493">
    <property type="entry name" value="HSP40/DnaJ peptide-binding domain"/>
    <property type="match status" value="2"/>
</dbReference>
<dbReference type="FunFam" id="2.10.230.10:FF:000002">
    <property type="entry name" value="Molecular chaperone DnaJ"/>
    <property type="match status" value="1"/>
</dbReference>
<evidence type="ECO:0000256" key="14">
    <source>
        <dbReference type="PROSITE-ProRule" id="PRU00546"/>
    </source>
</evidence>
<evidence type="ECO:0000256" key="12">
    <source>
        <dbReference type="ARBA" id="ARBA00067609"/>
    </source>
</evidence>
<dbReference type="NCBIfam" id="TIGR02349">
    <property type="entry name" value="DnaJ_bact"/>
    <property type="match status" value="1"/>
</dbReference>
<evidence type="ECO:0000313" key="17">
    <source>
        <dbReference type="EMBL" id="SEP59469.1"/>
    </source>
</evidence>
<feature type="binding site" evidence="13">
    <location>
        <position position="172"/>
    </location>
    <ligand>
        <name>Zn(2+)</name>
        <dbReference type="ChEBI" id="CHEBI:29105"/>
        <label>2</label>
    </ligand>
</feature>
<dbReference type="PROSITE" id="PS51188">
    <property type="entry name" value="ZF_CR"/>
    <property type="match status" value="1"/>
</dbReference>
<evidence type="ECO:0000256" key="5">
    <source>
        <dbReference type="ARBA" id="ARBA00022723"/>
    </source>
</evidence>
<dbReference type="EMBL" id="FOEN01000001">
    <property type="protein sequence ID" value="SEP59469.1"/>
    <property type="molecule type" value="Genomic_DNA"/>
</dbReference>
<feature type="repeat" description="CXXCXGXG motif" evidence="13">
    <location>
        <begin position="198"/>
        <end position="205"/>
    </location>
</feature>
<comment type="subcellular location">
    <subcellularLocation>
        <location evidence="1 13">Cytoplasm</location>
    </subcellularLocation>
</comment>
<evidence type="ECO:0000256" key="11">
    <source>
        <dbReference type="ARBA" id="ARBA00061004"/>
    </source>
</evidence>
<dbReference type="PROSITE" id="PS00636">
    <property type="entry name" value="DNAJ_1"/>
    <property type="match status" value="1"/>
</dbReference>
<dbReference type="Pfam" id="PF00684">
    <property type="entry name" value="DnaJ_CXXCXGXG"/>
    <property type="match status" value="1"/>
</dbReference>
<dbReference type="FunFam" id="1.10.287.110:FF:000031">
    <property type="entry name" value="Molecular chaperone DnaJ"/>
    <property type="match status" value="1"/>
</dbReference>
<dbReference type="NCBIfam" id="NF010869">
    <property type="entry name" value="PRK14276.1"/>
    <property type="match status" value="1"/>
</dbReference>
<evidence type="ECO:0000256" key="3">
    <source>
        <dbReference type="ARBA" id="ARBA00022490"/>
    </source>
</evidence>
<keyword evidence="5 13" id="KW-0479">Metal-binding</keyword>
<comment type="cofactor">
    <cofactor evidence="13">
        <name>Zn(2+)</name>
        <dbReference type="ChEBI" id="CHEBI:29105"/>
    </cofactor>
    <text evidence="13">Binds 2 Zn(2+) ions per monomer.</text>
</comment>
<proteinExistence type="inferred from homology"/>
<dbReference type="InterPro" id="IPR008971">
    <property type="entry name" value="HSP40/DnaJ_pept-bd"/>
</dbReference>
<comment type="domain">
    <text evidence="13">The J domain is necessary and sufficient to stimulate DnaK ATPase activity. Zinc center 1 plays an important role in the autonomous, DnaK-independent chaperone activity of DnaJ. Zinc center 2 is essential for interaction with DnaK and for DnaJ activity.</text>
</comment>
<dbReference type="FunFam" id="2.60.260.20:FF:000004">
    <property type="entry name" value="Molecular chaperone DnaJ"/>
    <property type="match status" value="1"/>
</dbReference>
<gene>
    <name evidence="13" type="primary">dnaJ</name>
    <name evidence="17" type="ORF">SAMN04488558_101151</name>
</gene>
<dbReference type="Proteomes" id="UP000198833">
    <property type="component" value="Unassembled WGS sequence"/>
</dbReference>
<keyword evidence="3 13" id="KW-0963">Cytoplasm</keyword>
<dbReference type="Gene3D" id="1.10.287.110">
    <property type="entry name" value="DnaJ domain"/>
    <property type="match status" value="1"/>
</dbReference>
<accession>A0A1H8Z4R2</accession>
<evidence type="ECO:0000256" key="1">
    <source>
        <dbReference type="ARBA" id="ARBA00004496"/>
    </source>
</evidence>
<dbReference type="PANTHER" id="PTHR43096">
    <property type="entry name" value="DNAJ HOMOLOG 1, MITOCHONDRIAL-RELATED"/>
    <property type="match status" value="1"/>
</dbReference>
<protein>
    <recommendedName>
        <fullName evidence="12 13">Chaperone protein DnaJ</fullName>
    </recommendedName>
</protein>
<dbReference type="RefSeq" id="WP_092569774.1">
    <property type="nucleotide sequence ID" value="NZ_CALUDV010000004.1"/>
</dbReference>
<keyword evidence="8 13" id="KW-0862">Zinc</keyword>
<dbReference type="Gene3D" id="2.60.260.20">
    <property type="entry name" value="Urease metallochaperone UreE, N-terminal domain"/>
    <property type="match status" value="2"/>
</dbReference>
<feature type="domain" description="CR-type" evidence="16">
    <location>
        <begin position="142"/>
        <end position="224"/>
    </location>
</feature>
<comment type="subunit">
    <text evidence="2 13">Homodimer.</text>
</comment>
<feature type="binding site" evidence="13">
    <location>
        <position position="155"/>
    </location>
    <ligand>
        <name>Zn(2+)</name>
        <dbReference type="ChEBI" id="CHEBI:29105"/>
        <label>1</label>
    </ligand>
</feature>
<dbReference type="CDD" id="cd06257">
    <property type="entry name" value="DnaJ"/>
    <property type="match status" value="1"/>
</dbReference>
<evidence type="ECO:0000256" key="2">
    <source>
        <dbReference type="ARBA" id="ARBA00011738"/>
    </source>
</evidence>
<dbReference type="SUPFAM" id="SSF57938">
    <property type="entry name" value="DnaJ/Hsp40 cysteine-rich domain"/>
    <property type="match status" value="1"/>
</dbReference>
<dbReference type="GO" id="GO:0006260">
    <property type="term" value="P:DNA replication"/>
    <property type="evidence" value="ECO:0007669"/>
    <property type="project" value="UniProtKB-KW"/>
</dbReference>
<feature type="binding site" evidence="13">
    <location>
        <position position="175"/>
    </location>
    <ligand>
        <name>Zn(2+)</name>
        <dbReference type="ChEBI" id="CHEBI:29105"/>
        <label>2</label>
    </ligand>
</feature>
<dbReference type="GO" id="GO:0051082">
    <property type="term" value="F:unfolded protein binding"/>
    <property type="evidence" value="ECO:0007669"/>
    <property type="project" value="UniProtKB-UniRule"/>
</dbReference>
<feature type="domain" description="J" evidence="15">
    <location>
        <begin position="6"/>
        <end position="70"/>
    </location>
</feature>
<dbReference type="GO" id="GO:0042026">
    <property type="term" value="P:protein refolding"/>
    <property type="evidence" value="ECO:0007669"/>
    <property type="project" value="TreeGrafter"/>
</dbReference>
<feature type="binding site" evidence="13">
    <location>
        <position position="201"/>
    </location>
    <ligand>
        <name>Zn(2+)</name>
        <dbReference type="ChEBI" id="CHEBI:29105"/>
        <label>2</label>
    </ligand>
</feature>
<dbReference type="InterPro" id="IPR001623">
    <property type="entry name" value="DnaJ_domain"/>
</dbReference>
<feature type="repeat" description="CXXCXGXG motif" evidence="13">
    <location>
        <begin position="172"/>
        <end position="179"/>
    </location>
</feature>
<dbReference type="STRING" id="89093.SAMN04488558_101151"/>
<feature type="binding site" evidence="13">
    <location>
        <position position="158"/>
    </location>
    <ligand>
        <name>Zn(2+)</name>
        <dbReference type="ChEBI" id="CHEBI:29105"/>
        <label>1</label>
    </ligand>
</feature>
<keyword evidence="7 13" id="KW-0863">Zinc-finger</keyword>
<organism evidence="17 18">
    <name type="scientific">Ignavigranum ruoffiae</name>
    <dbReference type="NCBI Taxonomy" id="89093"/>
    <lineage>
        <taxon>Bacteria</taxon>
        <taxon>Bacillati</taxon>
        <taxon>Bacillota</taxon>
        <taxon>Bacilli</taxon>
        <taxon>Lactobacillales</taxon>
        <taxon>Aerococcaceae</taxon>
        <taxon>Ignavigranum</taxon>
    </lineage>
</organism>
<dbReference type="HAMAP" id="MF_01152">
    <property type="entry name" value="DnaJ"/>
    <property type="match status" value="1"/>
</dbReference>
<keyword evidence="6 13" id="KW-0677">Repeat</keyword>
<reference evidence="17 18" key="1">
    <citation type="submission" date="2016-10" db="EMBL/GenBank/DDBJ databases">
        <authorList>
            <person name="de Groot N.N."/>
        </authorList>
    </citation>
    <scope>NUCLEOTIDE SEQUENCE [LARGE SCALE GENOMIC DNA]</scope>
    <source>
        <strain evidence="17 18">DSM 15695</strain>
    </source>
</reference>
<dbReference type="PRINTS" id="PR00625">
    <property type="entry name" value="JDOMAIN"/>
</dbReference>
<evidence type="ECO:0000256" key="8">
    <source>
        <dbReference type="ARBA" id="ARBA00022833"/>
    </source>
</evidence>
<evidence type="ECO:0000313" key="18">
    <source>
        <dbReference type="Proteomes" id="UP000198833"/>
    </source>
</evidence>
<feature type="binding site" evidence="13">
    <location>
        <position position="212"/>
    </location>
    <ligand>
        <name>Zn(2+)</name>
        <dbReference type="ChEBI" id="CHEBI:29105"/>
        <label>1</label>
    </ligand>
</feature>
<dbReference type="SUPFAM" id="SSF46565">
    <property type="entry name" value="Chaperone J-domain"/>
    <property type="match status" value="1"/>
</dbReference>
<dbReference type="Pfam" id="PF01556">
    <property type="entry name" value="DnaJ_C"/>
    <property type="match status" value="1"/>
</dbReference>
<dbReference type="InterPro" id="IPR036410">
    <property type="entry name" value="HSP_DnaJ_Cys-rich_dom_sf"/>
</dbReference>
<dbReference type="GO" id="GO:0008270">
    <property type="term" value="F:zinc ion binding"/>
    <property type="evidence" value="ECO:0007669"/>
    <property type="project" value="UniProtKB-UniRule"/>
</dbReference>
<feature type="repeat" description="CXXCXGXG motif" evidence="13">
    <location>
        <begin position="212"/>
        <end position="219"/>
    </location>
</feature>
<evidence type="ECO:0000256" key="9">
    <source>
        <dbReference type="ARBA" id="ARBA00023016"/>
    </source>
</evidence>
<dbReference type="GO" id="GO:0005524">
    <property type="term" value="F:ATP binding"/>
    <property type="evidence" value="ECO:0007669"/>
    <property type="project" value="InterPro"/>
</dbReference>